<evidence type="ECO:0000256" key="1">
    <source>
        <dbReference type="SAM" id="MobiDB-lite"/>
    </source>
</evidence>
<dbReference type="Proteomes" id="UP000250266">
    <property type="component" value="Unassembled WGS sequence"/>
</dbReference>
<protein>
    <submittedName>
        <fullName evidence="2">Uncharacterized protein</fullName>
    </submittedName>
</protein>
<dbReference type="AlphaFoldDB" id="A0A8E2JID3"/>
<dbReference type="EMBL" id="KV744870">
    <property type="protein sequence ID" value="OCK83089.1"/>
    <property type="molecule type" value="Genomic_DNA"/>
</dbReference>
<proteinExistence type="predicted"/>
<keyword evidence="3" id="KW-1185">Reference proteome</keyword>
<sequence>MLVSTMRDVGWLERGRWEWEGDELRRPYGGIFRASKFISRRDGDTIFMKSQTAGETNIFESRGAGRLQDWNQGAARRLSVVEVWLVRCVRELWIQSGINGFSAKTQDKLGPQGLSQRRSLGKPKGLSRLGGPAIRKRVLLKTNVIVECDDRAEHGIAEVALV</sequence>
<gene>
    <name evidence="2" type="ORF">K432DRAFT_441126</name>
</gene>
<organism evidence="2 3">
    <name type="scientific">Lepidopterella palustris CBS 459.81</name>
    <dbReference type="NCBI Taxonomy" id="1314670"/>
    <lineage>
        <taxon>Eukaryota</taxon>
        <taxon>Fungi</taxon>
        <taxon>Dikarya</taxon>
        <taxon>Ascomycota</taxon>
        <taxon>Pezizomycotina</taxon>
        <taxon>Dothideomycetes</taxon>
        <taxon>Pleosporomycetidae</taxon>
        <taxon>Mytilinidiales</taxon>
        <taxon>Argynnaceae</taxon>
        <taxon>Lepidopterella</taxon>
    </lineage>
</organism>
<accession>A0A8E2JID3</accession>
<feature type="region of interest" description="Disordered" evidence="1">
    <location>
        <begin position="109"/>
        <end position="128"/>
    </location>
</feature>
<evidence type="ECO:0000313" key="3">
    <source>
        <dbReference type="Proteomes" id="UP000250266"/>
    </source>
</evidence>
<reference evidence="2 3" key="1">
    <citation type="journal article" date="2016" name="Nat. Commun.">
        <title>Ectomycorrhizal ecology is imprinted in the genome of the dominant symbiotic fungus Cenococcum geophilum.</title>
        <authorList>
            <consortium name="DOE Joint Genome Institute"/>
            <person name="Peter M."/>
            <person name="Kohler A."/>
            <person name="Ohm R.A."/>
            <person name="Kuo A."/>
            <person name="Krutzmann J."/>
            <person name="Morin E."/>
            <person name="Arend M."/>
            <person name="Barry K.W."/>
            <person name="Binder M."/>
            <person name="Choi C."/>
            <person name="Clum A."/>
            <person name="Copeland A."/>
            <person name="Grisel N."/>
            <person name="Haridas S."/>
            <person name="Kipfer T."/>
            <person name="LaButti K."/>
            <person name="Lindquist E."/>
            <person name="Lipzen A."/>
            <person name="Maire R."/>
            <person name="Meier B."/>
            <person name="Mihaltcheva S."/>
            <person name="Molinier V."/>
            <person name="Murat C."/>
            <person name="Poggeler S."/>
            <person name="Quandt C.A."/>
            <person name="Sperisen C."/>
            <person name="Tritt A."/>
            <person name="Tisserant E."/>
            <person name="Crous P.W."/>
            <person name="Henrissat B."/>
            <person name="Nehls U."/>
            <person name="Egli S."/>
            <person name="Spatafora J.W."/>
            <person name="Grigoriev I.V."/>
            <person name="Martin F.M."/>
        </authorList>
    </citation>
    <scope>NUCLEOTIDE SEQUENCE [LARGE SCALE GENOMIC DNA]</scope>
    <source>
        <strain evidence="2 3">CBS 459.81</strain>
    </source>
</reference>
<evidence type="ECO:0000313" key="2">
    <source>
        <dbReference type="EMBL" id="OCK83089.1"/>
    </source>
</evidence>
<name>A0A8E2JID3_9PEZI</name>